<keyword evidence="8 11" id="KW-1133">Transmembrane helix</keyword>
<evidence type="ECO:0000256" key="4">
    <source>
        <dbReference type="ARBA" id="ARBA00022475"/>
    </source>
</evidence>
<feature type="transmembrane region" description="Helical" evidence="11">
    <location>
        <begin position="7"/>
        <end position="28"/>
    </location>
</feature>
<evidence type="ECO:0000313" key="13">
    <source>
        <dbReference type="EMBL" id="AHG93842.1"/>
    </source>
</evidence>
<evidence type="ECO:0000256" key="11">
    <source>
        <dbReference type="SAM" id="Phobius"/>
    </source>
</evidence>
<keyword evidence="5" id="KW-0488">Methylation</keyword>
<feature type="compositionally biased region" description="Basic and acidic residues" evidence="10">
    <location>
        <begin position="122"/>
        <end position="143"/>
    </location>
</feature>
<dbReference type="PRINTS" id="PR00813">
    <property type="entry name" value="BCTERIALGSPG"/>
</dbReference>
<dbReference type="InterPro" id="IPR000983">
    <property type="entry name" value="Bac_GSPG_pilin"/>
</dbReference>
<evidence type="ECO:0000256" key="5">
    <source>
        <dbReference type="ARBA" id="ARBA00022481"/>
    </source>
</evidence>
<feature type="domain" description="Type II secretion system protein GspG C-terminal" evidence="12">
    <location>
        <begin position="30"/>
        <end position="138"/>
    </location>
</feature>
<keyword evidence="6" id="KW-0997">Cell inner membrane</keyword>
<dbReference type="Proteomes" id="UP000019151">
    <property type="component" value="Plasmid 2"/>
</dbReference>
<keyword evidence="9 11" id="KW-0472">Membrane</keyword>
<dbReference type="InterPro" id="IPR010054">
    <property type="entry name" value="Type2_sec_GspG"/>
</dbReference>
<dbReference type="eggNOG" id="COG2165">
    <property type="taxonomic scope" value="Bacteria"/>
</dbReference>
<dbReference type="PANTHER" id="PTHR30093:SF44">
    <property type="entry name" value="TYPE II SECRETION SYSTEM CORE PROTEIN G"/>
    <property type="match status" value="1"/>
</dbReference>
<dbReference type="InterPro" id="IPR045584">
    <property type="entry name" value="Pilin-like"/>
</dbReference>
<dbReference type="GO" id="GO:0005886">
    <property type="term" value="C:plasma membrane"/>
    <property type="evidence" value="ECO:0007669"/>
    <property type="project" value="UniProtKB-SubCell"/>
</dbReference>
<proteinExistence type="inferred from homology"/>
<dbReference type="HOGENOM" id="CLU_091705_2_0_0"/>
<dbReference type="EMBL" id="CP007130">
    <property type="protein sequence ID" value="AHG93842.1"/>
    <property type="molecule type" value="Genomic_DNA"/>
</dbReference>
<dbReference type="InterPro" id="IPR012902">
    <property type="entry name" value="N_methyl_site"/>
</dbReference>
<evidence type="ECO:0000256" key="9">
    <source>
        <dbReference type="ARBA" id="ARBA00023136"/>
    </source>
</evidence>
<sequence>MSRARPGFTLLEILVVIIVIAILATLVAPNVFRHVGAAKDTTARAQMEILGAALDTYRLDNGSYPSTRDGLEALWKAPPGAANWRGPYLRKEVPVDPWGHPYVYASPGQANPSGFDLQSYGRDGRPGGEGEDADLRQWEAARR</sequence>
<evidence type="ECO:0000256" key="3">
    <source>
        <dbReference type="ARBA" id="ARBA00020042"/>
    </source>
</evidence>
<dbReference type="Pfam" id="PF07963">
    <property type="entry name" value="N_methyl"/>
    <property type="match status" value="1"/>
</dbReference>
<dbReference type="NCBIfam" id="TIGR01710">
    <property type="entry name" value="typeII_sec_gspG"/>
    <property type="match status" value="1"/>
</dbReference>
<evidence type="ECO:0000256" key="8">
    <source>
        <dbReference type="ARBA" id="ARBA00022989"/>
    </source>
</evidence>
<evidence type="ECO:0000256" key="7">
    <source>
        <dbReference type="ARBA" id="ARBA00022692"/>
    </source>
</evidence>
<dbReference type="RefSeq" id="WP_025415132.1">
    <property type="nucleotide sequence ID" value="NZ_CP007130.1"/>
</dbReference>
<dbReference type="SUPFAM" id="SSF54523">
    <property type="entry name" value="Pili subunits"/>
    <property type="match status" value="1"/>
</dbReference>
<keyword evidence="14" id="KW-1185">Reference proteome</keyword>
<evidence type="ECO:0000259" key="12">
    <source>
        <dbReference type="Pfam" id="PF08334"/>
    </source>
</evidence>
<name>W0RTQ7_9BACT</name>
<dbReference type="KEGG" id="gba:J421_6307"/>
<evidence type="ECO:0000256" key="6">
    <source>
        <dbReference type="ARBA" id="ARBA00022519"/>
    </source>
</evidence>
<evidence type="ECO:0000256" key="2">
    <source>
        <dbReference type="ARBA" id="ARBA00009984"/>
    </source>
</evidence>
<feature type="region of interest" description="Disordered" evidence="10">
    <location>
        <begin position="109"/>
        <end position="143"/>
    </location>
</feature>
<dbReference type="AlphaFoldDB" id="W0RTQ7"/>
<protein>
    <recommendedName>
        <fullName evidence="3">Type II secretion system core protein G</fullName>
    </recommendedName>
</protein>
<dbReference type="Gene3D" id="3.30.700.10">
    <property type="entry name" value="Glycoprotein, Type 4 Pilin"/>
    <property type="match status" value="1"/>
</dbReference>
<evidence type="ECO:0000256" key="1">
    <source>
        <dbReference type="ARBA" id="ARBA00004377"/>
    </source>
</evidence>
<geneLocation type="plasmid" evidence="13 14">
    <name>2</name>
</geneLocation>
<comment type="subcellular location">
    <subcellularLocation>
        <location evidence="1">Cell inner membrane</location>
        <topology evidence="1">Single-pass membrane protein</topology>
    </subcellularLocation>
</comment>
<evidence type="ECO:0000256" key="10">
    <source>
        <dbReference type="SAM" id="MobiDB-lite"/>
    </source>
</evidence>
<comment type="similarity">
    <text evidence="2">Belongs to the GSP G family.</text>
</comment>
<gene>
    <name evidence="13" type="ORF">J421_6307</name>
</gene>
<keyword evidence="7 11" id="KW-0812">Transmembrane</keyword>
<dbReference type="Pfam" id="PF08334">
    <property type="entry name" value="T2SSG"/>
    <property type="match status" value="1"/>
</dbReference>
<organism evidence="13 14">
    <name type="scientific">Gemmatirosa kalamazoonensis</name>
    <dbReference type="NCBI Taxonomy" id="861299"/>
    <lineage>
        <taxon>Bacteria</taxon>
        <taxon>Pseudomonadati</taxon>
        <taxon>Gemmatimonadota</taxon>
        <taxon>Gemmatimonadia</taxon>
        <taxon>Gemmatimonadales</taxon>
        <taxon>Gemmatimonadaceae</taxon>
        <taxon>Gemmatirosa</taxon>
    </lineage>
</organism>
<evidence type="ECO:0000313" key="14">
    <source>
        <dbReference type="Proteomes" id="UP000019151"/>
    </source>
</evidence>
<keyword evidence="4" id="KW-1003">Cell membrane</keyword>
<dbReference type="OrthoDB" id="9795612at2"/>
<dbReference type="PANTHER" id="PTHR30093">
    <property type="entry name" value="GENERAL SECRETION PATHWAY PROTEIN G"/>
    <property type="match status" value="1"/>
</dbReference>
<dbReference type="InParanoid" id="W0RTQ7"/>
<dbReference type="InterPro" id="IPR013545">
    <property type="entry name" value="T2SS_protein-GspG_C"/>
</dbReference>
<keyword evidence="13" id="KW-0614">Plasmid</keyword>
<accession>W0RTQ7</accession>
<dbReference type="GO" id="GO:0015628">
    <property type="term" value="P:protein secretion by the type II secretion system"/>
    <property type="evidence" value="ECO:0007669"/>
    <property type="project" value="InterPro"/>
</dbReference>
<reference evidence="13 14" key="1">
    <citation type="journal article" date="2014" name="Genome Announc.">
        <title>Genome Sequence and Methylome of Soil Bacterium Gemmatirosa kalamazoonensis KBS708T, a Member of the Rarely Cultivated Gemmatimonadetes Phylum.</title>
        <authorList>
            <person name="Debruyn J.M."/>
            <person name="Radosevich M."/>
            <person name="Wommack K.E."/>
            <person name="Polson S.W."/>
            <person name="Hauser L.J."/>
            <person name="Fawaz M.N."/>
            <person name="Korlach J."/>
            <person name="Tsai Y.C."/>
        </authorList>
    </citation>
    <scope>NUCLEOTIDE SEQUENCE [LARGE SCALE GENOMIC DNA]</scope>
    <source>
        <strain evidence="13 14">KBS708</strain>
        <plasmid evidence="14">Plasmid 2</plasmid>
    </source>
</reference>
<dbReference type="GO" id="GO:0015627">
    <property type="term" value="C:type II protein secretion system complex"/>
    <property type="evidence" value="ECO:0007669"/>
    <property type="project" value="InterPro"/>
</dbReference>
<dbReference type="NCBIfam" id="TIGR02532">
    <property type="entry name" value="IV_pilin_GFxxxE"/>
    <property type="match status" value="1"/>
</dbReference>